<dbReference type="Proteomes" id="UP000741863">
    <property type="component" value="Unassembled WGS sequence"/>
</dbReference>
<sequence length="109" mass="12692">MTNTESKQIRNRLFLYFFILFPFSIVAGRYLSELGRSGEIASISDIVSTGVISMMMFGLIYFLFKKHLIYKMREEMNTSKKKIIIGWGVYLTILILLVYGIPFMFNLLV</sequence>
<feature type="transmembrane region" description="Helical" evidence="1">
    <location>
        <begin position="84"/>
        <end position="105"/>
    </location>
</feature>
<organism evidence="2 3">
    <name type="scientific">Geomicrobium sediminis</name>
    <dbReference type="NCBI Taxonomy" id="1347788"/>
    <lineage>
        <taxon>Bacteria</taxon>
        <taxon>Bacillati</taxon>
        <taxon>Bacillota</taxon>
        <taxon>Bacilli</taxon>
        <taxon>Bacillales</taxon>
        <taxon>Geomicrobium</taxon>
    </lineage>
</organism>
<feature type="transmembrane region" description="Helical" evidence="1">
    <location>
        <begin position="12"/>
        <end position="31"/>
    </location>
</feature>
<keyword evidence="1" id="KW-0472">Membrane</keyword>
<keyword evidence="1" id="KW-0812">Transmembrane</keyword>
<accession>A0ABS2P6V2</accession>
<evidence type="ECO:0000313" key="3">
    <source>
        <dbReference type="Proteomes" id="UP000741863"/>
    </source>
</evidence>
<comment type="caution">
    <text evidence="2">The sequence shown here is derived from an EMBL/GenBank/DDBJ whole genome shotgun (WGS) entry which is preliminary data.</text>
</comment>
<keyword evidence="3" id="KW-1185">Reference proteome</keyword>
<evidence type="ECO:0000256" key="1">
    <source>
        <dbReference type="SAM" id="Phobius"/>
    </source>
</evidence>
<proteinExistence type="predicted"/>
<name>A0ABS2P6V2_9BACL</name>
<evidence type="ECO:0008006" key="4">
    <source>
        <dbReference type="Google" id="ProtNLM"/>
    </source>
</evidence>
<gene>
    <name evidence="2" type="ORF">JOD17_000153</name>
</gene>
<evidence type="ECO:0000313" key="2">
    <source>
        <dbReference type="EMBL" id="MBM7631062.1"/>
    </source>
</evidence>
<feature type="transmembrane region" description="Helical" evidence="1">
    <location>
        <begin position="43"/>
        <end position="64"/>
    </location>
</feature>
<dbReference type="EMBL" id="JAFBEC010000001">
    <property type="protein sequence ID" value="MBM7631062.1"/>
    <property type="molecule type" value="Genomic_DNA"/>
</dbReference>
<keyword evidence="1" id="KW-1133">Transmembrane helix</keyword>
<protein>
    <recommendedName>
        <fullName evidence="4">DUF4234 domain-containing protein</fullName>
    </recommendedName>
</protein>
<reference evidence="2 3" key="1">
    <citation type="submission" date="2021-01" db="EMBL/GenBank/DDBJ databases">
        <title>Genomic Encyclopedia of Type Strains, Phase IV (KMG-IV): sequencing the most valuable type-strain genomes for metagenomic binning, comparative biology and taxonomic classification.</title>
        <authorList>
            <person name="Goeker M."/>
        </authorList>
    </citation>
    <scope>NUCLEOTIDE SEQUENCE [LARGE SCALE GENOMIC DNA]</scope>
    <source>
        <strain evidence="2 3">DSM 25540</strain>
    </source>
</reference>